<dbReference type="Gene3D" id="6.10.10.130">
    <property type="match status" value="1"/>
</dbReference>
<reference evidence="3" key="1">
    <citation type="submission" date="2018-03" db="EMBL/GenBank/DDBJ databases">
        <title>Genome sequencing of Melaminivora sp. strain SC2-7.</title>
        <authorList>
            <person name="Kim S.-J."/>
            <person name="Heo J."/>
            <person name="Ahn J.-H."/>
            <person name="Kwon S.-W."/>
        </authorList>
    </citation>
    <scope>NUCLEOTIDE SEQUENCE [LARGE SCALE GENOMIC DNA]</scope>
    <source>
        <strain evidence="3">SC2-7</strain>
    </source>
</reference>
<feature type="domain" description="Schlafen AlbA-2" evidence="1">
    <location>
        <begin position="21"/>
        <end position="144"/>
    </location>
</feature>
<dbReference type="InterPro" id="IPR038461">
    <property type="entry name" value="Schlafen_AlbA_2_dom_sf"/>
</dbReference>
<evidence type="ECO:0000313" key="2">
    <source>
        <dbReference type="EMBL" id="AVP56358.1"/>
    </source>
</evidence>
<dbReference type="PANTHER" id="PTHR30595">
    <property type="entry name" value="GLPR-RELATED TRANSCRIPTIONAL REPRESSOR"/>
    <property type="match status" value="1"/>
</dbReference>
<organism evidence="2 3">
    <name type="scientific">Pulveribacter suum</name>
    <dbReference type="NCBI Taxonomy" id="2116657"/>
    <lineage>
        <taxon>Bacteria</taxon>
        <taxon>Pseudomonadati</taxon>
        <taxon>Pseudomonadota</taxon>
        <taxon>Betaproteobacteria</taxon>
        <taxon>Burkholderiales</taxon>
        <taxon>Comamonadaceae</taxon>
        <taxon>Pulveribacter</taxon>
    </lineage>
</organism>
<keyword evidence="3" id="KW-1185">Reference proteome</keyword>
<dbReference type="KEGG" id="melm:C7H73_00860"/>
<dbReference type="AlphaFoldDB" id="A0A2P1NH41"/>
<dbReference type="OrthoDB" id="9768354at2"/>
<accession>A0A2P1NH41</accession>
<dbReference type="Gene3D" id="3.30.565.60">
    <property type="match status" value="1"/>
</dbReference>
<proteinExistence type="predicted"/>
<name>A0A2P1NH41_9BURK</name>
<evidence type="ECO:0000313" key="3">
    <source>
        <dbReference type="Proteomes" id="UP000241829"/>
    </source>
</evidence>
<dbReference type="EMBL" id="CP027792">
    <property type="protein sequence ID" value="AVP56358.1"/>
    <property type="molecule type" value="Genomic_DNA"/>
</dbReference>
<dbReference type="Gene3D" id="3.30.950.30">
    <property type="entry name" value="Schlafen, AAA domain"/>
    <property type="match status" value="1"/>
</dbReference>
<dbReference type="Pfam" id="PF13749">
    <property type="entry name" value="HATPase_c_4"/>
    <property type="match status" value="1"/>
</dbReference>
<dbReference type="RefSeq" id="WP_106844919.1">
    <property type="nucleotide sequence ID" value="NZ_CP027792.1"/>
</dbReference>
<sequence>MDQFDTAAELQQWLHAHFPKENEHHEWKEWQSLKSNISGRKGEDLVSYVSALANMDGGCVVIGAQDKTLAPTGIRDFADYTLENVVHRVLGKTPGLPSLGLQVQELRARDTGAVVWLVHVPRHAPREPVSAHDRAWQRDGDSLVELREDRRRAILAEHLAGEDWSATVVPDATLADLDEAAIAKAREKFAEKYQRETWAAQVPQWSTEKLLDKIGLAIHGRITRAGLLLLGRRESATALLSPHPVEIIWKVAAERVAEPFHPPFLLTTTDVAQRVRNPNIKLFPRNELLAVTLPRYDTHTVLLEGLHNCLAHQDYAQAGRIVVEESIGLVRMINLGGFFDGQPDEYASGARTPERYRNERLARAMAEVGMIDKAGFGIHDMVLAQRRRFLPLPDYEGSSPARTVFNVYGQEIDENYSHWLMERTDLPIEYVLWLDRVQKKRKLDAAQVAQLRRAGLIEGRSPRLHISAKLAVALGQEVEYLDHKGLDARHYKALVLDLLALGAQRRVKINAMLLSKLPASIASEHSRKAYIKNLLQDMVREGSIENAGGSTNAALWRLRGED</sequence>
<dbReference type="InterPro" id="IPR038475">
    <property type="entry name" value="RecG_C_sf"/>
</dbReference>
<evidence type="ECO:0000259" key="1">
    <source>
        <dbReference type="Pfam" id="PF04326"/>
    </source>
</evidence>
<gene>
    <name evidence="2" type="ORF">C7H73_00860</name>
</gene>
<dbReference type="Pfam" id="PF04326">
    <property type="entry name" value="SLFN_AlbA_2"/>
    <property type="match status" value="1"/>
</dbReference>
<dbReference type="Proteomes" id="UP000241829">
    <property type="component" value="Chromosome"/>
</dbReference>
<dbReference type="PANTHER" id="PTHR30595:SF6">
    <property type="entry name" value="SCHLAFEN ALBA-2 DOMAIN-CONTAINING PROTEIN"/>
    <property type="match status" value="1"/>
</dbReference>
<dbReference type="InterPro" id="IPR007421">
    <property type="entry name" value="Schlafen_AlbA_2_dom"/>
</dbReference>
<protein>
    <submittedName>
        <fullName evidence="2">Transcriptional regulator</fullName>
    </submittedName>
</protein>